<evidence type="ECO:0000313" key="3">
    <source>
        <dbReference type="Proteomes" id="UP000324222"/>
    </source>
</evidence>
<sequence length="82" mass="8713">MSGEDVGPETPGNISGWPRTCRLTHHLVGPSGAEGVAATQKADPERRDCEGEENCMSEKTYHDAGPSIACSQECSPQELGQK</sequence>
<reference evidence="2 3" key="1">
    <citation type="submission" date="2019-05" db="EMBL/GenBank/DDBJ databases">
        <title>Another draft genome of Portunus trituberculatus and its Hox gene families provides insights of decapod evolution.</title>
        <authorList>
            <person name="Jeong J.-H."/>
            <person name="Song I."/>
            <person name="Kim S."/>
            <person name="Choi T."/>
            <person name="Kim D."/>
            <person name="Ryu S."/>
            <person name="Kim W."/>
        </authorList>
    </citation>
    <scope>NUCLEOTIDE SEQUENCE [LARGE SCALE GENOMIC DNA]</scope>
    <source>
        <tissue evidence="2">Muscle</tissue>
    </source>
</reference>
<gene>
    <name evidence="2" type="ORF">E2C01_058851</name>
</gene>
<proteinExistence type="predicted"/>
<feature type="compositionally biased region" description="Polar residues" evidence="1">
    <location>
        <begin position="69"/>
        <end position="82"/>
    </location>
</feature>
<evidence type="ECO:0000256" key="1">
    <source>
        <dbReference type="SAM" id="MobiDB-lite"/>
    </source>
</evidence>
<keyword evidence="3" id="KW-1185">Reference proteome</keyword>
<protein>
    <submittedName>
        <fullName evidence="2">Uncharacterized protein</fullName>
    </submittedName>
</protein>
<dbReference type="Proteomes" id="UP000324222">
    <property type="component" value="Unassembled WGS sequence"/>
</dbReference>
<name>A0A5B7GWM6_PORTR</name>
<dbReference type="AlphaFoldDB" id="A0A5B7GWM6"/>
<accession>A0A5B7GWM6</accession>
<feature type="region of interest" description="Disordered" evidence="1">
    <location>
        <begin position="25"/>
        <end position="82"/>
    </location>
</feature>
<dbReference type="EMBL" id="VSRR010022499">
    <property type="protein sequence ID" value="MPC64731.1"/>
    <property type="molecule type" value="Genomic_DNA"/>
</dbReference>
<comment type="caution">
    <text evidence="2">The sequence shown here is derived from an EMBL/GenBank/DDBJ whole genome shotgun (WGS) entry which is preliminary data.</text>
</comment>
<evidence type="ECO:0000313" key="2">
    <source>
        <dbReference type="EMBL" id="MPC64731.1"/>
    </source>
</evidence>
<organism evidence="2 3">
    <name type="scientific">Portunus trituberculatus</name>
    <name type="common">Swimming crab</name>
    <name type="synonym">Neptunus trituberculatus</name>
    <dbReference type="NCBI Taxonomy" id="210409"/>
    <lineage>
        <taxon>Eukaryota</taxon>
        <taxon>Metazoa</taxon>
        <taxon>Ecdysozoa</taxon>
        <taxon>Arthropoda</taxon>
        <taxon>Crustacea</taxon>
        <taxon>Multicrustacea</taxon>
        <taxon>Malacostraca</taxon>
        <taxon>Eumalacostraca</taxon>
        <taxon>Eucarida</taxon>
        <taxon>Decapoda</taxon>
        <taxon>Pleocyemata</taxon>
        <taxon>Brachyura</taxon>
        <taxon>Eubrachyura</taxon>
        <taxon>Portunoidea</taxon>
        <taxon>Portunidae</taxon>
        <taxon>Portuninae</taxon>
        <taxon>Portunus</taxon>
    </lineage>
</organism>